<evidence type="ECO:0008006" key="3">
    <source>
        <dbReference type="Google" id="ProtNLM"/>
    </source>
</evidence>
<name>A0ABM8UZC5_9BACT</name>
<dbReference type="Gene3D" id="1.10.357.10">
    <property type="entry name" value="Tetracycline Repressor, domain 2"/>
    <property type="match status" value="1"/>
</dbReference>
<reference evidence="1 2" key="1">
    <citation type="submission" date="2021-04" db="EMBL/GenBank/DDBJ databases">
        <authorList>
            <person name="Rodrigo-Torres L."/>
            <person name="Arahal R. D."/>
            <person name="Lucena T."/>
        </authorList>
    </citation>
    <scope>NUCLEOTIDE SEQUENCE [LARGE SCALE GENOMIC DNA]</scope>
    <source>
        <strain evidence="1 2">CECT 9623</strain>
    </source>
</reference>
<evidence type="ECO:0000313" key="2">
    <source>
        <dbReference type="Proteomes" id="UP000679725"/>
    </source>
</evidence>
<sequence>MTPWHPDFSRALDDVTQQWIKAMAESLERGKLNGFVRKDVESMQATMFIMSGYWGIRNFGKLANSEKAYLPFINELKNYLESLR</sequence>
<proteinExistence type="predicted"/>
<keyword evidence="2" id="KW-1185">Reference proteome</keyword>
<comment type="caution">
    <text evidence="1">The sequence shown here is derived from an EMBL/GenBank/DDBJ whole genome shotgun (WGS) entry which is preliminary data.</text>
</comment>
<dbReference type="InterPro" id="IPR036271">
    <property type="entry name" value="Tet_transcr_reg_TetR-rel_C_sf"/>
</dbReference>
<evidence type="ECO:0000313" key="1">
    <source>
        <dbReference type="EMBL" id="CAG5074743.1"/>
    </source>
</evidence>
<accession>A0ABM8UZC5</accession>
<dbReference type="SUPFAM" id="SSF48498">
    <property type="entry name" value="Tetracyclin repressor-like, C-terminal domain"/>
    <property type="match status" value="1"/>
</dbReference>
<dbReference type="Proteomes" id="UP000679725">
    <property type="component" value="Unassembled WGS sequence"/>
</dbReference>
<organism evidence="1 2">
    <name type="scientific">Dyadobacter linearis</name>
    <dbReference type="NCBI Taxonomy" id="2823330"/>
    <lineage>
        <taxon>Bacteria</taxon>
        <taxon>Pseudomonadati</taxon>
        <taxon>Bacteroidota</taxon>
        <taxon>Cytophagia</taxon>
        <taxon>Cytophagales</taxon>
        <taxon>Spirosomataceae</taxon>
        <taxon>Dyadobacter</taxon>
    </lineage>
</organism>
<dbReference type="EMBL" id="CAJRAU010000013">
    <property type="protein sequence ID" value="CAG5074743.1"/>
    <property type="molecule type" value="Genomic_DNA"/>
</dbReference>
<protein>
    <recommendedName>
        <fullName evidence="3">Tetracyclin repressor-like C-terminal domain-containing protein</fullName>
    </recommendedName>
</protein>
<gene>
    <name evidence="1" type="ORF">DYBT9623_05431</name>
</gene>